<name>B9FMM6_ORYSJ</name>
<dbReference type="AlphaFoldDB" id="B9FMM6"/>
<evidence type="ECO:0000256" key="1">
    <source>
        <dbReference type="SAM" id="MobiDB-lite"/>
    </source>
</evidence>
<proteinExistence type="predicted"/>
<protein>
    <submittedName>
        <fullName evidence="2">Uncharacterized protein</fullName>
    </submittedName>
</protein>
<dbReference type="Proteomes" id="UP000007752">
    <property type="component" value="Chromosome 5"/>
</dbReference>
<gene>
    <name evidence="2" type="ORF">OsJ_17235</name>
</gene>
<feature type="region of interest" description="Disordered" evidence="1">
    <location>
        <begin position="15"/>
        <end position="37"/>
    </location>
</feature>
<accession>B9FMM6</accession>
<evidence type="ECO:0000313" key="2">
    <source>
        <dbReference type="EMBL" id="EEE62443.1"/>
    </source>
</evidence>
<sequence>MPFAMLVGISTVVTTHSHLSRPPPKSPYPARESQGQRERVTMVESTLQIGWIVGILTLSSLDFPLS</sequence>
<reference evidence="2" key="1">
    <citation type="journal article" date="2005" name="PLoS Biol.">
        <title>The genomes of Oryza sativa: a history of duplications.</title>
        <authorList>
            <person name="Yu J."/>
            <person name="Wang J."/>
            <person name="Lin W."/>
            <person name="Li S."/>
            <person name="Li H."/>
            <person name="Zhou J."/>
            <person name="Ni P."/>
            <person name="Dong W."/>
            <person name="Hu S."/>
            <person name="Zeng C."/>
            <person name="Zhang J."/>
            <person name="Zhang Y."/>
            <person name="Li R."/>
            <person name="Xu Z."/>
            <person name="Li S."/>
            <person name="Li X."/>
            <person name="Zheng H."/>
            <person name="Cong L."/>
            <person name="Lin L."/>
            <person name="Yin J."/>
            <person name="Geng J."/>
            <person name="Li G."/>
            <person name="Shi J."/>
            <person name="Liu J."/>
            <person name="Lv H."/>
            <person name="Li J."/>
            <person name="Wang J."/>
            <person name="Deng Y."/>
            <person name="Ran L."/>
            <person name="Shi X."/>
            <person name="Wang X."/>
            <person name="Wu Q."/>
            <person name="Li C."/>
            <person name="Ren X."/>
            <person name="Wang J."/>
            <person name="Wang X."/>
            <person name="Li D."/>
            <person name="Liu D."/>
            <person name="Zhang X."/>
            <person name="Ji Z."/>
            <person name="Zhao W."/>
            <person name="Sun Y."/>
            <person name="Zhang Z."/>
            <person name="Bao J."/>
            <person name="Han Y."/>
            <person name="Dong L."/>
            <person name="Ji J."/>
            <person name="Chen P."/>
            <person name="Wu S."/>
            <person name="Liu J."/>
            <person name="Xiao Y."/>
            <person name="Bu D."/>
            <person name="Tan J."/>
            <person name="Yang L."/>
            <person name="Ye C."/>
            <person name="Zhang J."/>
            <person name="Xu J."/>
            <person name="Zhou Y."/>
            <person name="Yu Y."/>
            <person name="Zhang B."/>
            <person name="Zhuang S."/>
            <person name="Wei H."/>
            <person name="Liu B."/>
            <person name="Lei M."/>
            <person name="Yu H."/>
            <person name="Li Y."/>
            <person name="Xu H."/>
            <person name="Wei S."/>
            <person name="He X."/>
            <person name="Fang L."/>
            <person name="Zhang Z."/>
            <person name="Zhang Y."/>
            <person name="Huang X."/>
            <person name="Su Z."/>
            <person name="Tong W."/>
            <person name="Li J."/>
            <person name="Tong Z."/>
            <person name="Li S."/>
            <person name="Ye J."/>
            <person name="Wang L."/>
            <person name="Fang L."/>
            <person name="Lei T."/>
            <person name="Chen C."/>
            <person name="Chen H."/>
            <person name="Xu Z."/>
            <person name="Li H."/>
            <person name="Huang H."/>
            <person name="Zhang F."/>
            <person name="Xu H."/>
            <person name="Li N."/>
            <person name="Zhao C."/>
            <person name="Li S."/>
            <person name="Dong L."/>
            <person name="Huang Y."/>
            <person name="Li L."/>
            <person name="Xi Y."/>
            <person name="Qi Q."/>
            <person name="Li W."/>
            <person name="Zhang B."/>
            <person name="Hu W."/>
            <person name="Zhang Y."/>
            <person name="Tian X."/>
            <person name="Jiao Y."/>
            <person name="Liang X."/>
            <person name="Jin J."/>
            <person name="Gao L."/>
            <person name="Zheng W."/>
            <person name="Hao B."/>
            <person name="Liu S."/>
            <person name="Wang W."/>
            <person name="Yuan L."/>
            <person name="Cao M."/>
            <person name="McDermott J."/>
            <person name="Samudrala R."/>
            <person name="Wang J."/>
            <person name="Wong G.K."/>
            <person name="Yang H."/>
        </authorList>
    </citation>
    <scope>NUCLEOTIDE SEQUENCE [LARGE SCALE GENOMIC DNA]</scope>
</reference>
<dbReference type="EMBL" id="CM000142">
    <property type="protein sequence ID" value="EEE62443.1"/>
    <property type="molecule type" value="Genomic_DNA"/>
</dbReference>
<reference evidence="2" key="2">
    <citation type="submission" date="2008-12" db="EMBL/GenBank/DDBJ databases">
        <title>Improved gene annotation of the rice (Oryza sativa) genomes.</title>
        <authorList>
            <person name="Wang J."/>
            <person name="Li R."/>
            <person name="Fan W."/>
            <person name="Huang Q."/>
            <person name="Zhang J."/>
            <person name="Zhou Y."/>
            <person name="Hu Y."/>
            <person name="Zi S."/>
            <person name="Li J."/>
            <person name="Ni P."/>
            <person name="Zheng H."/>
            <person name="Zhang Y."/>
            <person name="Zhao M."/>
            <person name="Hao Q."/>
            <person name="McDermott J."/>
            <person name="Samudrala R."/>
            <person name="Kristiansen K."/>
            <person name="Wong G.K.-S."/>
        </authorList>
    </citation>
    <scope>NUCLEOTIDE SEQUENCE</scope>
</reference>
<organism evidence="2">
    <name type="scientific">Oryza sativa subsp. japonica</name>
    <name type="common">Rice</name>
    <dbReference type="NCBI Taxonomy" id="39947"/>
    <lineage>
        <taxon>Eukaryota</taxon>
        <taxon>Viridiplantae</taxon>
        <taxon>Streptophyta</taxon>
        <taxon>Embryophyta</taxon>
        <taxon>Tracheophyta</taxon>
        <taxon>Spermatophyta</taxon>
        <taxon>Magnoliopsida</taxon>
        <taxon>Liliopsida</taxon>
        <taxon>Poales</taxon>
        <taxon>Poaceae</taxon>
        <taxon>BOP clade</taxon>
        <taxon>Oryzoideae</taxon>
        <taxon>Oryzeae</taxon>
        <taxon>Oryzinae</taxon>
        <taxon>Oryza</taxon>
        <taxon>Oryza sativa</taxon>
    </lineage>
</organism>